<organism evidence="1 2">
    <name type="scientific">Trametes pubescens</name>
    <name type="common">White-rot fungus</name>
    <dbReference type="NCBI Taxonomy" id="154538"/>
    <lineage>
        <taxon>Eukaryota</taxon>
        <taxon>Fungi</taxon>
        <taxon>Dikarya</taxon>
        <taxon>Basidiomycota</taxon>
        <taxon>Agaricomycotina</taxon>
        <taxon>Agaricomycetes</taxon>
        <taxon>Polyporales</taxon>
        <taxon>Polyporaceae</taxon>
        <taxon>Trametes</taxon>
    </lineage>
</organism>
<reference evidence="1 2" key="1">
    <citation type="submission" date="2016-10" db="EMBL/GenBank/DDBJ databases">
        <title>Genome sequence of the basidiomycete white-rot fungus Trametes pubescens.</title>
        <authorList>
            <person name="Makela M.R."/>
            <person name="Granchi Z."/>
            <person name="Peng M."/>
            <person name="De Vries R.P."/>
            <person name="Grigoriev I."/>
            <person name="Riley R."/>
            <person name="Hilden K."/>
        </authorList>
    </citation>
    <scope>NUCLEOTIDE SEQUENCE [LARGE SCALE GENOMIC DNA]</scope>
    <source>
        <strain evidence="1 2">FBCC735</strain>
    </source>
</reference>
<gene>
    <name evidence="1" type="ORF">TRAPUB_12162</name>
</gene>
<comment type="caution">
    <text evidence="1">The sequence shown here is derived from an EMBL/GenBank/DDBJ whole genome shotgun (WGS) entry which is preliminary data.</text>
</comment>
<dbReference type="EMBL" id="MNAD01000660">
    <property type="protein sequence ID" value="OJT11287.1"/>
    <property type="molecule type" value="Genomic_DNA"/>
</dbReference>
<keyword evidence="2" id="KW-1185">Reference proteome</keyword>
<protein>
    <submittedName>
        <fullName evidence="1">Uncharacterized protein</fullName>
    </submittedName>
</protein>
<evidence type="ECO:0000313" key="1">
    <source>
        <dbReference type="EMBL" id="OJT11287.1"/>
    </source>
</evidence>
<name>A0A1M2VUK0_TRAPU</name>
<dbReference type="Proteomes" id="UP000184267">
    <property type="component" value="Unassembled WGS sequence"/>
</dbReference>
<dbReference type="AlphaFoldDB" id="A0A1M2VUK0"/>
<evidence type="ECO:0000313" key="2">
    <source>
        <dbReference type="Proteomes" id="UP000184267"/>
    </source>
</evidence>
<sequence length="69" mass="7635">MRSFRPSDREALRGALEVPSGQGSDTAIHFHALQGGLFPVNDQCGAASALWRGLFQGRYQITNPIRMLY</sequence>
<accession>A0A1M2VUK0</accession>
<proteinExistence type="predicted"/>